<organism evidence="2 3">
    <name type="scientific">Caerostris darwini</name>
    <dbReference type="NCBI Taxonomy" id="1538125"/>
    <lineage>
        <taxon>Eukaryota</taxon>
        <taxon>Metazoa</taxon>
        <taxon>Ecdysozoa</taxon>
        <taxon>Arthropoda</taxon>
        <taxon>Chelicerata</taxon>
        <taxon>Arachnida</taxon>
        <taxon>Araneae</taxon>
        <taxon>Araneomorphae</taxon>
        <taxon>Entelegynae</taxon>
        <taxon>Araneoidea</taxon>
        <taxon>Araneidae</taxon>
        <taxon>Caerostris</taxon>
    </lineage>
</organism>
<sequence>MQHWGKEFSQLNSHECYFVTTTLRGGRKDLALSDLYGAFMMLVYGLIIAIVAGCCEKVWRKLQKRSNNKRTLRKGQSNIFSIRGVVMFVVE</sequence>
<protein>
    <submittedName>
        <fullName evidence="2">Uncharacterized protein</fullName>
    </submittedName>
</protein>
<comment type="caution">
    <text evidence="2">The sequence shown here is derived from an EMBL/GenBank/DDBJ whole genome shotgun (WGS) entry which is preliminary data.</text>
</comment>
<evidence type="ECO:0000313" key="2">
    <source>
        <dbReference type="EMBL" id="GIY51912.1"/>
    </source>
</evidence>
<feature type="transmembrane region" description="Helical" evidence="1">
    <location>
        <begin position="35"/>
        <end position="55"/>
    </location>
</feature>
<gene>
    <name evidence="2" type="primary">AVEN_266765_1</name>
    <name evidence="2" type="ORF">CDAR_596991</name>
</gene>
<reference evidence="2 3" key="1">
    <citation type="submission" date="2021-06" db="EMBL/GenBank/DDBJ databases">
        <title>Caerostris darwini draft genome.</title>
        <authorList>
            <person name="Kono N."/>
            <person name="Arakawa K."/>
        </authorList>
    </citation>
    <scope>NUCLEOTIDE SEQUENCE [LARGE SCALE GENOMIC DNA]</scope>
</reference>
<evidence type="ECO:0000313" key="3">
    <source>
        <dbReference type="Proteomes" id="UP001054837"/>
    </source>
</evidence>
<keyword evidence="1" id="KW-0472">Membrane</keyword>
<proteinExistence type="predicted"/>
<keyword evidence="1" id="KW-1133">Transmembrane helix</keyword>
<evidence type="ECO:0000256" key="1">
    <source>
        <dbReference type="SAM" id="Phobius"/>
    </source>
</evidence>
<name>A0AAV4U2L2_9ARAC</name>
<accession>A0AAV4U2L2</accession>
<dbReference type="AlphaFoldDB" id="A0AAV4U2L2"/>
<keyword evidence="1" id="KW-0812">Transmembrane</keyword>
<dbReference type="Proteomes" id="UP001054837">
    <property type="component" value="Unassembled WGS sequence"/>
</dbReference>
<keyword evidence="3" id="KW-1185">Reference proteome</keyword>
<dbReference type="EMBL" id="BPLQ01010622">
    <property type="protein sequence ID" value="GIY51912.1"/>
    <property type="molecule type" value="Genomic_DNA"/>
</dbReference>